<protein>
    <submittedName>
        <fullName evidence="1">Uncharacterized protein</fullName>
    </submittedName>
</protein>
<evidence type="ECO:0000313" key="1">
    <source>
        <dbReference type="EMBL" id="GEQ22755.1"/>
    </source>
</evidence>
<name>A0A512TRC3_CLOBU</name>
<proteinExistence type="predicted"/>
<reference evidence="1 2" key="1">
    <citation type="submission" date="2019-07" db="EMBL/GenBank/DDBJ databases">
        <title>Whole genome shotgun sequence of Clostridium butyricum NBRC 3858.</title>
        <authorList>
            <person name="Hosoyama A."/>
            <person name="Uohara A."/>
            <person name="Ohji S."/>
            <person name="Ichikawa N."/>
        </authorList>
    </citation>
    <scope>NUCLEOTIDE SEQUENCE [LARGE SCALE GENOMIC DNA]</scope>
    <source>
        <strain evidence="1 2">NBRC 3858</strain>
    </source>
</reference>
<sequence length="59" mass="6810">MIYALYKGDEILGVGTIYELASMFNVQFRTIQYYGTDAYKRKLVNRKTKAAKILIEIEG</sequence>
<accession>A0A512TRC3</accession>
<evidence type="ECO:0000313" key="2">
    <source>
        <dbReference type="Proteomes" id="UP000321089"/>
    </source>
</evidence>
<organism evidence="1 2">
    <name type="scientific">Clostridium butyricum</name>
    <dbReference type="NCBI Taxonomy" id="1492"/>
    <lineage>
        <taxon>Bacteria</taxon>
        <taxon>Bacillati</taxon>
        <taxon>Bacillota</taxon>
        <taxon>Clostridia</taxon>
        <taxon>Eubacteriales</taxon>
        <taxon>Clostridiaceae</taxon>
        <taxon>Clostridium</taxon>
    </lineage>
</organism>
<gene>
    <name evidence="1" type="ORF">CBU02nite_32610</name>
</gene>
<dbReference type="RefSeq" id="WP_003432553.1">
    <property type="nucleotide sequence ID" value="NZ_BKBC01000059.1"/>
</dbReference>
<dbReference type="AlphaFoldDB" id="A0A512TRC3"/>
<comment type="caution">
    <text evidence="1">The sequence shown here is derived from an EMBL/GenBank/DDBJ whole genome shotgun (WGS) entry which is preliminary data.</text>
</comment>
<dbReference type="EMBL" id="BKBC01000059">
    <property type="protein sequence ID" value="GEQ22755.1"/>
    <property type="molecule type" value="Genomic_DNA"/>
</dbReference>
<dbReference type="Proteomes" id="UP000321089">
    <property type="component" value="Unassembled WGS sequence"/>
</dbReference>